<dbReference type="GO" id="GO:0005525">
    <property type="term" value="F:GTP binding"/>
    <property type="evidence" value="ECO:0007669"/>
    <property type="project" value="UniProtKB-KW"/>
</dbReference>
<dbReference type="PANTHER" id="PTHR11089">
    <property type="entry name" value="GTP-BINDING PROTEIN-RELATED"/>
    <property type="match status" value="1"/>
</dbReference>
<dbReference type="GO" id="GO:0005730">
    <property type="term" value="C:nucleolus"/>
    <property type="evidence" value="ECO:0007669"/>
    <property type="project" value="TreeGrafter"/>
</dbReference>
<dbReference type="InterPro" id="IPR027417">
    <property type="entry name" value="P-loop_NTPase"/>
</dbReference>
<feature type="region of interest" description="Disordered" evidence="3">
    <location>
        <begin position="224"/>
        <end position="264"/>
    </location>
</feature>
<reference evidence="4 5" key="1">
    <citation type="submission" date="2019-04" db="EMBL/GenBank/DDBJ databases">
        <title>An improved genome assembly and genetic linkage map for asparagus bean, Vigna unguiculata ssp. sesquipedialis.</title>
        <authorList>
            <person name="Xia Q."/>
            <person name="Zhang R."/>
            <person name="Dong Y."/>
        </authorList>
    </citation>
    <scope>NUCLEOTIDE SEQUENCE [LARGE SCALE GENOMIC DNA]</scope>
    <source>
        <tissue evidence="4">Leaf</tissue>
    </source>
</reference>
<keyword evidence="1" id="KW-0547">Nucleotide-binding</keyword>
<dbReference type="Proteomes" id="UP000501690">
    <property type="component" value="Linkage Group LG6"/>
</dbReference>
<dbReference type="PANTHER" id="PTHR11089:SF30">
    <property type="entry name" value="GUANINE NUCLEOTIDE-BINDING PROTEIN-LIKE 3 HOMOLOG"/>
    <property type="match status" value="1"/>
</dbReference>
<dbReference type="SUPFAM" id="SSF52540">
    <property type="entry name" value="P-loop containing nucleoside triphosphate hydrolases"/>
    <property type="match status" value="1"/>
</dbReference>
<keyword evidence="5" id="KW-1185">Reference proteome</keyword>
<dbReference type="InterPro" id="IPR050755">
    <property type="entry name" value="TRAFAC_YlqF/YawG_RiboMat"/>
</dbReference>
<gene>
    <name evidence="4" type="ORF">DEO72_LG6g88</name>
</gene>
<dbReference type="AlphaFoldDB" id="A0A4D6M5F6"/>
<evidence type="ECO:0000256" key="1">
    <source>
        <dbReference type="ARBA" id="ARBA00022741"/>
    </source>
</evidence>
<evidence type="ECO:0000256" key="2">
    <source>
        <dbReference type="ARBA" id="ARBA00023134"/>
    </source>
</evidence>
<sequence length="301" mass="34248">MVMKSGPDKRLVLVLNKIDLVPEEVLEKWLKYLREELPTVAFKCSTQQQRSNVGADTLLKLLRITQEVMRMTFNYKFNYFQNRSLFTTSLYFCVNNDGVNELVTLYKICSFNVGDVDDFLLKVAEAEGNLTKSGKFDVATTARIILRDWNEGKIQYYTMPPNRDQGEASEAKIVFEFAKEFNVDEVYNNESSYIGSLKSVDDFSAVEVPSSHPLNLTEMMLEDETEAKSGDQGEGPGNVGEVDESMEDDGGKKKDNSAASRQNEKLYNADGMLNTKLRLGTRLFEDFEIFKIIFPEQSFPE</sequence>
<dbReference type="EMBL" id="CP039350">
    <property type="protein sequence ID" value="QCD95396.1"/>
    <property type="molecule type" value="Genomic_DNA"/>
</dbReference>
<keyword evidence="2" id="KW-0342">GTP-binding</keyword>
<evidence type="ECO:0000313" key="5">
    <source>
        <dbReference type="Proteomes" id="UP000501690"/>
    </source>
</evidence>
<protein>
    <submittedName>
        <fullName evidence="4">Nuclear GTP-binding protein</fullName>
    </submittedName>
</protein>
<name>A0A4D6M5F6_VIGUN</name>
<organism evidence="4 5">
    <name type="scientific">Vigna unguiculata</name>
    <name type="common">Cowpea</name>
    <dbReference type="NCBI Taxonomy" id="3917"/>
    <lineage>
        <taxon>Eukaryota</taxon>
        <taxon>Viridiplantae</taxon>
        <taxon>Streptophyta</taxon>
        <taxon>Embryophyta</taxon>
        <taxon>Tracheophyta</taxon>
        <taxon>Spermatophyta</taxon>
        <taxon>Magnoliopsida</taxon>
        <taxon>eudicotyledons</taxon>
        <taxon>Gunneridae</taxon>
        <taxon>Pentapetalae</taxon>
        <taxon>rosids</taxon>
        <taxon>fabids</taxon>
        <taxon>Fabales</taxon>
        <taxon>Fabaceae</taxon>
        <taxon>Papilionoideae</taxon>
        <taxon>50 kb inversion clade</taxon>
        <taxon>NPAAA clade</taxon>
        <taxon>indigoferoid/millettioid clade</taxon>
        <taxon>Phaseoleae</taxon>
        <taxon>Vigna</taxon>
    </lineage>
</organism>
<dbReference type="Gene3D" id="3.40.50.300">
    <property type="entry name" value="P-loop containing nucleotide triphosphate hydrolases"/>
    <property type="match status" value="1"/>
</dbReference>
<evidence type="ECO:0000256" key="3">
    <source>
        <dbReference type="SAM" id="MobiDB-lite"/>
    </source>
</evidence>
<accession>A0A4D6M5F6</accession>
<dbReference type="InterPro" id="IPR023179">
    <property type="entry name" value="GTP-bd_ortho_bundle_sf"/>
</dbReference>
<dbReference type="Gene3D" id="1.10.1580.10">
    <property type="match status" value="1"/>
</dbReference>
<evidence type="ECO:0000313" key="4">
    <source>
        <dbReference type="EMBL" id="QCD95396.1"/>
    </source>
</evidence>
<proteinExistence type="predicted"/>